<dbReference type="AlphaFoldDB" id="A0AAD7QK30"/>
<sequence length="79" mass="8420">MDSAALAVCGVRRAACGGAAREIVLGGWVVGWCPSSGGVFFVGLLLLRCCLGFVGLLLALRVCCLWVCVLLRVFYVYIH</sequence>
<keyword evidence="1" id="KW-1133">Transmembrane helix</keyword>
<feature type="transmembrane region" description="Helical" evidence="1">
    <location>
        <begin position="54"/>
        <end position="78"/>
    </location>
</feature>
<name>A0AAD7QK30_9ASCO</name>
<dbReference type="GeneID" id="80884146"/>
<evidence type="ECO:0000256" key="1">
    <source>
        <dbReference type="SAM" id="Phobius"/>
    </source>
</evidence>
<proteinExistence type="predicted"/>
<feature type="transmembrane region" description="Helical" evidence="1">
    <location>
        <begin position="29"/>
        <end position="47"/>
    </location>
</feature>
<protein>
    <recommendedName>
        <fullName evidence="4">Transmembrane protein</fullName>
    </recommendedName>
</protein>
<accession>A0AAD7QK30</accession>
<comment type="caution">
    <text evidence="2">The sequence shown here is derived from an EMBL/GenBank/DDBJ whole genome shotgun (WGS) entry which is preliminary data.</text>
</comment>
<evidence type="ECO:0000313" key="2">
    <source>
        <dbReference type="EMBL" id="KAJ8096479.1"/>
    </source>
</evidence>
<keyword evidence="3" id="KW-1185">Reference proteome</keyword>
<organism evidence="2 3">
    <name type="scientific">Lipomyces tetrasporus</name>
    <dbReference type="NCBI Taxonomy" id="54092"/>
    <lineage>
        <taxon>Eukaryota</taxon>
        <taxon>Fungi</taxon>
        <taxon>Dikarya</taxon>
        <taxon>Ascomycota</taxon>
        <taxon>Saccharomycotina</taxon>
        <taxon>Lipomycetes</taxon>
        <taxon>Lipomycetales</taxon>
        <taxon>Lipomycetaceae</taxon>
        <taxon>Lipomyces</taxon>
    </lineage>
</organism>
<dbReference type="RefSeq" id="XP_056039929.1">
    <property type="nucleotide sequence ID" value="XM_056188980.1"/>
</dbReference>
<evidence type="ECO:0008006" key="4">
    <source>
        <dbReference type="Google" id="ProtNLM"/>
    </source>
</evidence>
<reference evidence="2" key="1">
    <citation type="submission" date="2023-03" db="EMBL/GenBank/DDBJ databases">
        <title>Near-Complete genome sequence of Lipomyces tetrasporous NRRL Y-64009, an oleaginous yeast capable of growing on lignocellulosic hydrolysates.</title>
        <authorList>
            <consortium name="Lawrence Berkeley National Laboratory"/>
            <person name="Jagtap S.S."/>
            <person name="Liu J.-J."/>
            <person name="Walukiewicz H.E."/>
            <person name="Pangilinan J."/>
            <person name="Lipzen A."/>
            <person name="Ahrendt S."/>
            <person name="Koriabine M."/>
            <person name="Cobaugh K."/>
            <person name="Salamov A."/>
            <person name="Yoshinaga Y."/>
            <person name="Ng V."/>
            <person name="Daum C."/>
            <person name="Grigoriev I.V."/>
            <person name="Slininger P.J."/>
            <person name="Dien B.S."/>
            <person name="Jin Y.-S."/>
            <person name="Rao C.V."/>
        </authorList>
    </citation>
    <scope>NUCLEOTIDE SEQUENCE</scope>
    <source>
        <strain evidence="2">NRRL Y-64009</strain>
    </source>
</reference>
<keyword evidence="1" id="KW-0472">Membrane</keyword>
<keyword evidence="1" id="KW-0812">Transmembrane</keyword>
<dbReference type="Proteomes" id="UP001217417">
    <property type="component" value="Unassembled WGS sequence"/>
</dbReference>
<evidence type="ECO:0000313" key="3">
    <source>
        <dbReference type="Proteomes" id="UP001217417"/>
    </source>
</evidence>
<gene>
    <name evidence="2" type="ORF">POJ06DRAFT_264138</name>
</gene>
<dbReference type="EMBL" id="JARPMG010000016">
    <property type="protein sequence ID" value="KAJ8096479.1"/>
    <property type="molecule type" value="Genomic_DNA"/>
</dbReference>
<feature type="non-terminal residue" evidence="2">
    <location>
        <position position="79"/>
    </location>
</feature>